<evidence type="ECO:0000256" key="6">
    <source>
        <dbReference type="SAM" id="Phobius"/>
    </source>
</evidence>
<proteinExistence type="inferred from homology"/>
<keyword evidence="9" id="KW-1185">Reference proteome</keyword>
<feature type="transmembrane region" description="Helical" evidence="6">
    <location>
        <begin position="124"/>
        <end position="157"/>
    </location>
</feature>
<evidence type="ECO:0000256" key="4">
    <source>
        <dbReference type="ARBA" id="ARBA00022989"/>
    </source>
</evidence>
<organism evidence="8 9">
    <name type="scientific">Alkalibacterium indicireducens</name>
    <dbReference type="NCBI Taxonomy" id="398758"/>
    <lineage>
        <taxon>Bacteria</taxon>
        <taxon>Bacillati</taxon>
        <taxon>Bacillota</taxon>
        <taxon>Bacilli</taxon>
        <taxon>Lactobacillales</taxon>
        <taxon>Carnobacteriaceae</taxon>
        <taxon>Alkalibacterium</taxon>
    </lineage>
</organism>
<dbReference type="PANTHER" id="PTHR31272">
    <property type="entry name" value="CYTOCHROME C-TYPE BIOGENESIS PROTEIN HI_1454-RELATED"/>
    <property type="match status" value="1"/>
</dbReference>
<evidence type="ECO:0000256" key="1">
    <source>
        <dbReference type="ARBA" id="ARBA00004141"/>
    </source>
</evidence>
<dbReference type="Proteomes" id="UP001410648">
    <property type="component" value="Unassembled WGS sequence"/>
</dbReference>
<dbReference type="InterPro" id="IPR003834">
    <property type="entry name" value="Cyt_c_assmbl_TM_dom"/>
</dbReference>
<dbReference type="EMBL" id="BAAADA010000002">
    <property type="protein sequence ID" value="GAA0473429.1"/>
    <property type="molecule type" value="Genomic_DNA"/>
</dbReference>
<dbReference type="PANTHER" id="PTHR31272:SF4">
    <property type="entry name" value="CYTOCHROME C-TYPE BIOGENESIS PROTEIN HI_1454-RELATED"/>
    <property type="match status" value="1"/>
</dbReference>
<name>A0ABN1ACY7_9LACT</name>
<sequence length="237" mass="25604">MALAAGALSFLSPCTLPLLPLYLSYITGKSVKEVKENKSKAFKKSVIVHSLFFLVGVSTVYVSLGLSITYLGEVFTKLMTGSTSVFLQRIAGLLVIVMGLATAEWLHIPALLKDTRKMKGNRSTSYVSSFLIGLGFAAGWTPCIGPIFSSILLIGISTGSPPAIYLTLYIVGFILPFLLVSIFIGKMDRIMKHSRQLMKIGGILMIGMGILLFTGALESLSEMLAQWLQGTPFELLG</sequence>
<accession>A0ABN1ACY7</accession>
<evidence type="ECO:0000256" key="3">
    <source>
        <dbReference type="ARBA" id="ARBA00022692"/>
    </source>
</evidence>
<keyword evidence="4 6" id="KW-1133">Transmembrane helix</keyword>
<feature type="transmembrane region" description="Helical" evidence="6">
    <location>
        <begin position="46"/>
        <end position="70"/>
    </location>
</feature>
<reference evidence="8 9" key="1">
    <citation type="journal article" date="2019" name="Int. J. Syst. Evol. Microbiol.">
        <title>The Global Catalogue of Microorganisms (GCM) 10K type strain sequencing project: providing services to taxonomists for standard genome sequencing and annotation.</title>
        <authorList>
            <consortium name="The Broad Institute Genomics Platform"/>
            <consortium name="The Broad Institute Genome Sequencing Center for Infectious Disease"/>
            <person name="Wu L."/>
            <person name="Ma J."/>
        </authorList>
    </citation>
    <scope>NUCLEOTIDE SEQUENCE [LARGE SCALE GENOMIC DNA]</scope>
    <source>
        <strain evidence="8 9">JCM 14232</strain>
    </source>
</reference>
<feature type="transmembrane region" description="Helical" evidence="6">
    <location>
        <begin position="163"/>
        <end position="185"/>
    </location>
</feature>
<dbReference type="RefSeq" id="WP_346023572.1">
    <property type="nucleotide sequence ID" value="NZ_BAAADA010000002.1"/>
</dbReference>
<dbReference type="Pfam" id="PF02683">
    <property type="entry name" value="DsbD_TM"/>
    <property type="match status" value="1"/>
</dbReference>
<feature type="domain" description="Cytochrome C biogenesis protein transmembrane" evidence="7">
    <location>
        <begin position="3"/>
        <end position="213"/>
    </location>
</feature>
<evidence type="ECO:0000313" key="9">
    <source>
        <dbReference type="Proteomes" id="UP001410648"/>
    </source>
</evidence>
<protein>
    <submittedName>
        <fullName evidence="8">Cytochrome c-type biogenesis protein CcdA</fullName>
    </submittedName>
</protein>
<comment type="subcellular location">
    <subcellularLocation>
        <location evidence="1">Membrane</location>
        <topology evidence="1">Multi-pass membrane protein</topology>
    </subcellularLocation>
</comment>
<feature type="transmembrane region" description="Helical" evidence="6">
    <location>
        <begin position="90"/>
        <end position="112"/>
    </location>
</feature>
<keyword evidence="5 6" id="KW-0472">Membrane</keyword>
<comment type="caution">
    <text evidence="8">The sequence shown here is derived from an EMBL/GenBank/DDBJ whole genome shotgun (WGS) entry which is preliminary data.</text>
</comment>
<gene>
    <name evidence="8" type="primary">ccdA</name>
    <name evidence="8" type="ORF">GCM10008936_00350</name>
</gene>
<comment type="similarity">
    <text evidence="2">Belongs to the DsbD family.</text>
</comment>
<dbReference type="InterPro" id="IPR051790">
    <property type="entry name" value="Cytochrome_c-biogenesis_DsbD"/>
</dbReference>
<evidence type="ECO:0000313" key="8">
    <source>
        <dbReference type="EMBL" id="GAA0473429.1"/>
    </source>
</evidence>
<evidence type="ECO:0000259" key="7">
    <source>
        <dbReference type="Pfam" id="PF02683"/>
    </source>
</evidence>
<evidence type="ECO:0000256" key="2">
    <source>
        <dbReference type="ARBA" id="ARBA00006143"/>
    </source>
</evidence>
<keyword evidence="3 6" id="KW-0812">Transmembrane</keyword>
<evidence type="ECO:0000256" key="5">
    <source>
        <dbReference type="ARBA" id="ARBA00023136"/>
    </source>
</evidence>
<feature type="transmembrane region" description="Helical" evidence="6">
    <location>
        <begin position="6"/>
        <end position="25"/>
    </location>
</feature>
<feature type="transmembrane region" description="Helical" evidence="6">
    <location>
        <begin position="197"/>
        <end position="217"/>
    </location>
</feature>